<dbReference type="EMBL" id="LNXY01000003">
    <property type="protein sequence ID" value="KTC93034.1"/>
    <property type="molecule type" value="Genomic_DNA"/>
</dbReference>
<comment type="caution">
    <text evidence="7">The sequence shown here is derived from an EMBL/GenBank/DDBJ whole genome shotgun (WGS) entry which is preliminary data.</text>
</comment>
<dbReference type="AlphaFoldDB" id="A0A0W0TBT6"/>
<evidence type="ECO:0000256" key="2">
    <source>
        <dbReference type="ARBA" id="ARBA00022723"/>
    </source>
</evidence>
<organism evidence="7 8">
    <name type="scientific">Legionella drozanskii LLAP-1</name>
    <dbReference type="NCBI Taxonomy" id="1212489"/>
    <lineage>
        <taxon>Bacteria</taxon>
        <taxon>Pseudomonadati</taxon>
        <taxon>Pseudomonadota</taxon>
        <taxon>Gammaproteobacteria</taxon>
        <taxon>Legionellales</taxon>
        <taxon>Legionellaceae</taxon>
        <taxon>Legionella</taxon>
    </lineage>
</organism>
<keyword evidence="2" id="KW-0479">Metal-binding</keyword>
<dbReference type="PROSITE" id="PS51184">
    <property type="entry name" value="JMJC"/>
    <property type="match status" value="1"/>
</dbReference>
<dbReference type="InterPro" id="IPR039994">
    <property type="entry name" value="NO66-like"/>
</dbReference>
<dbReference type="PATRIC" id="fig|1212489.4.peg.418"/>
<dbReference type="PANTHER" id="PTHR13096">
    <property type="entry name" value="MINA53 MYC INDUCED NUCLEAR ANTIGEN"/>
    <property type="match status" value="1"/>
</dbReference>
<dbReference type="OrthoDB" id="9764016at2"/>
<evidence type="ECO:0000313" key="8">
    <source>
        <dbReference type="Proteomes" id="UP000054736"/>
    </source>
</evidence>
<dbReference type="GO" id="GO:0016706">
    <property type="term" value="F:2-oxoglutarate-dependent dioxygenase activity"/>
    <property type="evidence" value="ECO:0007669"/>
    <property type="project" value="TreeGrafter"/>
</dbReference>
<feature type="domain" description="JmjC" evidence="6">
    <location>
        <begin position="97"/>
        <end position="226"/>
    </location>
</feature>
<evidence type="ECO:0000256" key="5">
    <source>
        <dbReference type="ARBA" id="ARBA00023004"/>
    </source>
</evidence>
<evidence type="ECO:0000256" key="3">
    <source>
        <dbReference type="ARBA" id="ARBA00022964"/>
    </source>
</evidence>
<dbReference type="STRING" id="1212489.Ldro_0405"/>
<dbReference type="Gene3D" id="3.40.366.30">
    <property type="entry name" value="50S ribosomal protein L16 arginine hydroxylase, Chain A, Domain 2"/>
    <property type="match status" value="1"/>
</dbReference>
<reference evidence="7 8" key="1">
    <citation type="submission" date="2015-11" db="EMBL/GenBank/DDBJ databases">
        <title>Genomic analysis of 38 Legionella species identifies large and diverse effector repertoires.</title>
        <authorList>
            <person name="Burstein D."/>
            <person name="Amaro F."/>
            <person name="Zusman T."/>
            <person name="Lifshitz Z."/>
            <person name="Cohen O."/>
            <person name="Gilbert J.A."/>
            <person name="Pupko T."/>
            <person name="Shuman H.A."/>
            <person name="Segal G."/>
        </authorList>
    </citation>
    <scope>NUCLEOTIDE SEQUENCE [LARGE SCALE GENOMIC DNA]</scope>
    <source>
        <strain evidence="7 8">ATCC 700990</strain>
    </source>
</reference>
<keyword evidence="8" id="KW-1185">Reference proteome</keyword>
<dbReference type="InterPro" id="IPR003347">
    <property type="entry name" value="JmjC_dom"/>
</dbReference>
<proteinExistence type="predicted"/>
<evidence type="ECO:0000259" key="6">
    <source>
        <dbReference type="PROSITE" id="PS51184"/>
    </source>
</evidence>
<dbReference type="SUPFAM" id="SSF51197">
    <property type="entry name" value="Clavaminate synthase-like"/>
    <property type="match status" value="1"/>
</dbReference>
<dbReference type="RefSeq" id="WP_058494759.1">
    <property type="nucleotide sequence ID" value="NZ_CAAAIU010000003.1"/>
</dbReference>
<dbReference type="Proteomes" id="UP000054736">
    <property type="component" value="Unassembled WGS sequence"/>
</dbReference>
<evidence type="ECO:0000313" key="7">
    <source>
        <dbReference type="EMBL" id="KTC93034.1"/>
    </source>
</evidence>
<dbReference type="InterPro" id="IPR046799">
    <property type="entry name" value="ROXA-like_wH"/>
</dbReference>
<sequence length="391" mass="45956">MVHFAEISQEQFLSEYWQKKPLVIRNALPGFVNALTPDELAGLSMEEEIESRIVFETPKKAPYWHLKRGPFLAKDFKKLPSSHWTLLVQGVDRFLPEVNAMLDSFNFIPQWRIDDVMISYAAKEGSVGPHYDNYDVFLYQAKGRRKWLLTTKYCNENNYLANVELRIMKEFQIEEEYLLDEGDMLYLPPHVGHYGIARSEDCMTYSFGYRSYQGRELWDSFAEYLAEKGQASYYRDPNWSNIVGASELPQQAWQNAKRLMQQILDDETLFKSWFGCFVTDLDQQAEALLPAIDDEATDFGDFLNELLHCQELIRNPVSRFAYQEEKEEPFISLYINGSQWDVRQVSKELVKLVANSRILSSQELTPYIQTEPNQHFLYQLWSRQWLEFSEP</sequence>
<dbReference type="PANTHER" id="PTHR13096:SF8">
    <property type="entry name" value="RIBOSOMAL OXYGENASE 1"/>
    <property type="match status" value="1"/>
</dbReference>
<evidence type="ECO:0000256" key="4">
    <source>
        <dbReference type="ARBA" id="ARBA00023002"/>
    </source>
</evidence>
<protein>
    <submittedName>
        <fullName evidence="7">Cupin</fullName>
    </submittedName>
</protein>
<evidence type="ECO:0000256" key="1">
    <source>
        <dbReference type="ARBA" id="ARBA00001954"/>
    </source>
</evidence>
<dbReference type="Gene3D" id="2.60.120.650">
    <property type="entry name" value="Cupin"/>
    <property type="match status" value="1"/>
</dbReference>
<dbReference type="Pfam" id="PF08007">
    <property type="entry name" value="JmjC_2"/>
    <property type="match status" value="1"/>
</dbReference>
<name>A0A0W0TBT6_9GAMM</name>
<keyword evidence="4" id="KW-0560">Oxidoreductase</keyword>
<keyword evidence="3" id="KW-0223">Dioxygenase</keyword>
<accession>A0A0W0TBT6</accession>
<dbReference type="Pfam" id="PF20514">
    <property type="entry name" value="WHD_ROXA"/>
    <property type="match status" value="1"/>
</dbReference>
<gene>
    <name evidence="7" type="ORF">Ldro_0405</name>
</gene>
<dbReference type="GO" id="GO:0046872">
    <property type="term" value="F:metal ion binding"/>
    <property type="evidence" value="ECO:0007669"/>
    <property type="project" value="UniProtKB-KW"/>
</dbReference>
<comment type="cofactor">
    <cofactor evidence="1">
        <name>Fe(2+)</name>
        <dbReference type="ChEBI" id="CHEBI:29033"/>
    </cofactor>
</comment>
<keyword evidence="5" id="KW-0408">Iron</keyword>